<organism evidence="12 13">
    <name type="scientific">Rehmannia glutinosa</name>
    <name type="common">Chinese foxglove</name>
    <dbReference type="NCBI Taxonomy" id="99300"/>
    <lineage>
        <taxon>Eukaryota</taxon>
        <taxon>Viridiplantae</taxon>
        <taxon>Streptophyta</taxon>
        <taxon>Embryophyta</taxon>
        <taxon>Tracheophyta</taxon>
        <taxon>Spermatophyta</taxon>
        <taxon>Magnoliopsida</taxon>
        <taxon>eudicotyledons</taxon>
        <taxon>Gunneridae</taxon>
        <taxon>Pentapetalae</taxon>
        <taxon>asterids</taxon>
        <taxon>lamiids</taxon>
        <taxon>Lamiales</taxon>
        <taxon>Orobanchaceae</taxon>
        <taxon>Rehmannieae</taxon>
        <taxon>Rehmannia</taxon>
    </lineage>
</organism>
<keyword evidence="4" id="KW-0106">Calcium</keyword>
<dbReference type="SUPFAM" id="SSF81660">
    <property type="entry name" value="Metal cation-transporting ATPase, ATP-binding domain N"/>
    <property type="match status" value="1"/>
</dbReference>
<feature type="domain" description="Pectinesterase inhibitor" evidence="11">
    <location>
        <begin position="1222"/>
        <end position="1362"/>
    </location>
</feature>
<dbReference type="NCBIfam" id="TIGR01494">
    <property type="entry name" value="ATPase_P-type"/>
    <property type="match status" value="1"/>
</dbReference>
<dbReference type="PROSITE" id="PS00154">
    <property type="entry name" value="ATPASE_E1_E2"/>
    <property type="match status" value="1"/>
</dbReference>
<dbReference type="InterPro" id="IPR034086">
    <property type="entry name" value="PMEI_plant"/>
</dbReference>
<dbReference type="InterPro" id="IPR023299">
    <property type="entry name" value="ATPase_P-typ_cyto_dom_N"/>
</dbReference>
<dbReference type="Gene3D" id="1.20.1110.10">
    <property type="entry name" value="Calcium-transporting ATPase, transmembrane domain"/>
    <property type="match status" value="3"/>
</dbReference>
<dbReference type="Gene3D" id="1.20.140.40">
    <property type="entry name" value="Invertase/pectin methylesterase inhibitor family protein"/>
    <property type="match status" value="1"/>
</dbReference>
<feature type="transmembrane region" description="Helical" evidence="9">
    <location>
        <begin position="1130"/>
        <end position="1149"/>
    </location>
</feature>
<comment type="subcellular location">
    <subcellularLocation>
        <location evidence="1">Membrane</location>
        <topology evidence="1">Multi-pass membrane protein</topology>
    </subcellularLocation>
</comment>
<keyword evidence="6" id="KW-0460">Magnesium</keyword>
<dbReference type="SUPFAM" id="SSF81665">
    <property type="entry name" value="Calcium ATPase, transmembrane domain M"/>
    <property type="match status" value="1"/>
</dbReference>
<dbReference type="SMART" id="SM00831">
    <property type="entry name" value="Cation_ATPase_N"/>
    <property type="match status" value="1"/>
</dbReference>
<dbReference type="Pfam" id="PF00122">
    <property type="entry name" value="E1-E2_ATPase"/>
    <property type="match status" value="1"/>
</dbReference>
<dbReference type="Pfam" id="PF04043">
    <property type="entry name" value="PMEI"/>
    <property type="match status" value="1"/>
</dbReference>
<gene>
    <name evidence="12" type="ORF">DH2020_008307</name>
</gene>
<feature type="transmembrane region" description="Helical" evidence="9">
    <location>
        <begin position="425"/>
        <end position="443"/>
    </location>
</feature>
<dbReference type="InterPro" id="IPR008250">
    <property type="entry name" value="ATPase_P-typ_transduc_dom_A_sf"/>
</dbReference>
<dbReference type="Gene3D" id="3.40.1110.10">
    <property type="entry name" value="Calcium-transporting ATPase, cytoplasmic domain N"/>
    <property type="match status" value="1"/>
</dbReference>
<evidence type="ECO:0000313" key="13">
    <source>
        <dbReference type="Proteomes" id="UP001318860"/>
    </source>
</evidence>
<dbReference type="SMART" id="SM00856">
    <property type="entry name" value="PMEI"/>
    <property type="match status" value="1"/>
</dbReference>
<dbReference type="InterPro" id="IPR001757">
    <property type="entry name" value="P_typ_ATPase"/>
</dbReference>
<evidence type="ECO:0000256" key="9">
    <source>
        <dbReference type="SAM" id="Phobius"/>
    </source>
</evidence>
<dbReference type="SFLD" id="SFLDS00003">
    <property type="entry name" value="Haloacid_Dehalogenase"/>
    <property type="match status" value="1"/>
</dbReference>
<dbReference type="Proteomes" id="UP001318860">
    <property type="component" value="Unassembled WGS sequence"/>
</dbReference>
<accession>A0ABR0U0M7</accession>
<comment type="caution">
    <text evidence="12">The sequence shown here is derived from an EMBL/GenBank/DDBJ whole genome shotgun (WGS) entry which is preliminary data.</text>
</comment>
<keyword evidence="8 9" id="KW-0472">Membrane</keyword>
<proteinExistence type="predicted"/>
<dbReference type="CDD" id="cd15797">
    <property type="entry name" value="PMEI"/>
    <property type="match status" value="1"/>
</dbReference>
<dbReference type="Gene3D" id="3.40.50.1000">
    <property type="entry name" value="HAD superfamily/HAD-like"/>
    <property type="match status" value="1"/>
</dbReference>
<dbReference type="Pfam" id="PF08282">
    <property type="entry name" value="Hydrolase_3"/>
    <property type="match status" value="1"/>
</dbReference>
<dbReference type="InterPro" id="IPR035513">
    <property type="entry name" value="Invertase/methylesterase_inhib"/>
</dbReference>
<dbReference type="SUPFAM" id="SSF56784">
    <property type="entry name" value="HAD-like"/>
    <property type="match status" value="1"/>
</dbReference>
<keyword evidence="2 9" id="KW-0812">Transmembrane</keyword>
<evidence type="ECO:0000313" key="12">
    <source>
        <dbReference type="EMBL" id="KAK6116038.1"/>
    </source>
</evidence>
<keyword evidence="7 9" id="KW-1133">Transmembrane helix</keyword>
<dbReference type="InterPro" id="IPR023298">
    <property type="entry name" value="ATPase_P-typ_TM_dom_sf"/>
</dbReference>
<feature type="transmembrane region" description="Helical" evidence="9">
    <location>
        <begin position="463"/>
        <end position="486"/>
    </location>
</feature>
<dbReference type="InterPro" id="IPR018303">
    <property type="entry name" value="ATPase_P-typ_P_site"/>
</dbReference>
<feature type="transmembrane region" description="Helical" evidence="9">
    <location>
        <begin position="1161"/>
        <end position="1181"/>
    </location>
</feature>
<keyword evidence="3" id="KW-0547">Nucleotide-binding</keyword>
<dbReference type="PANTHER" id="PTHR42861">
    <property type="entry name" value="CALCIUM-TRANSPORTING ATPASE"/>
    <property type="match status" value="1"/>
</dbReference>
<dbReference type="InterPro" id="IPR023214">
    <property type="entry name" value="HAD_sf"/>
</dbReference>
<name>A0ABR0U0M7_REHGL</name>
<dbReference type="NCBIfam" id="TIGR01614">
    <property type="entry name" value="PME_inhib"/>
    <property type="match status" value="1"/>
</dbReference>
<evidence type="ECO:0000256" key="6">
    <source>
        <dbReference type="ARBA" id="ARBA00022842"/>
    </source>
</evidence>
<dbReference type="InterPro" id="IPR006068">
    <property type="entry name" value="ATPase_P-typ_cation-transptr_C"/>
</dbReference>
<evidence type="ECO:0000256" key="4">
    <source>
        <dbReference type="ARBA" id="ARBA00022837"/>
    </source>
</evidence>
<feature type="transmembrane region" description="Helical" evidence="9">
    <location>
        <begin position="1036"/>
        <end position="1059"/>
    </location>
</feature>
<dbReference type="InterPro" id="IPR059000">
    <property type="entry name" value="ATPase_P-type_domA"/>
</dbReference>
<dbReference type="SUPFAM" id="SSF81653">
    <property type="entry name" value="Calcium ATPase, transduction domain A"/>
    <property type="match status" value="1"/>
</dbReference>
<dbReference type="Gene3D" id="2.70.150.10">
    <property type="entry name" value="Calcium-transporting ATPase, cytoplasmic transduction domain A"/>
    <property type="match status" value="2"/>
</dbReference>
<keyword evidence="5" id="KW-0067">ATP-binding</keyword>
<dbReference type="EMBL" id="JABTTQ020003506">
    <property type="protein sequence ID" value="KAK6116038.1"/>
    <property type="molecule type" value="Genomic_DNA"/>
</dbReference>
<evidence type="ECO:0000259" key="11">
    <source>
        <dbReference type="SMART" id="SM00856"/>
    </source>
</evidence>
<sequence length="1366" mass="149648">MEDAFARSAREVLEFFAVDPTRGLTDFQVAEHGRLYGKNGECCIFKAWRGYRILEVRCGGREKGKTEGTPFWRLVLKQFDDLLVKILIAAAVVSFFLALANGETGLSAFLEPSVILMILAANAAVGVITETNAEKALEKPSVHCFHITTSNELHLQPHSPKSPSFRNLQTRIKVFEGKFLTIFEQYYVVKPSHPGCSSTQILIAPLVLFYTVGKEFPVKADHPARVQARQPFEAIILPLYLTSELRAYQADVATVLRNGKASTPANSWKLLNVVIPSAPNFVTLFLVVKLKSCGLHSYYSLMPDHVCLSDLVPGDIVEVSVGCKNPADMRMIEMLSDQLRVDQAILTGESCSVEKELDATNVTNAVYQDKTNILFSGTVVVAGRARAVVVGVGSNTAMGSIRDSMLKTEDEATPLKKKLDEFGTFLAKVIAGICILVWVVNIGHFRDPAHGGFLQGAIHYFKIAVALAVAAIPEGLPAVVTTCLALGTKRMARLNAIVRSLPSVETLGCTTVICSDKTGTLTTNMMSVSKVSVLHSAYDVPVVAEYGVSGTTYAPEGTIFDNTAEVQLDAPANLHCLLHTAMCSALCNESLIQYNPEKRSYEKIGESTEVALRVLAEKIGLPGFDSMPSALNMLSKHERASYCNRYWENQFKKVSVLEFTRDRKMMSVLCNRKQIQIMFSKGAPESILPRCTNIMCNDDGSTVRLTSEIRSEIESKFHSFAGKETLRCLALALKRMPMGQQALSYDDETDLTFIGLVGMLDPPREEVRNAILSCMTAGIRVIVVTGDNKVTAESLCKRIGAFAHLDDFTGLSYTASEFEKLPALQKTVALQRMTIFTRCGSFFSGANVNLMKDLVAMTGDGVNDAPALKKADIGIAMGSGTAVAKSASDMVLADDNFATIVAVRFAPLFCFEWFAFLAPYMVYVNNVLYCEQAVAEGRAIYNNTKQFIRYMISSNIGEVVCIFVAALLGIPDTLVPVQLLWVNLVTDGLPATAIGFNKQDSDVMKAKPRKFTVLTAWLACQSLSAVNEAVVTGWLFFRYLVIGVYVGLATIAGFVWWFLYSDNGPKLPYTELMNFDSCSTRETSYSCSVFSDRHPSTVSMTVLVVVEMFNALNNLSENQSLLVIPPWSNLWLLGSIVLTMLLHVLILYVEPLSVLFSVAPLSWAEWTVVLYLSFPVLGLISDSGEWIYYPKEKCMTGDEEPLLTFSNIRHRFTIALAFLCQCRADLINDVCSKSRNPSLCNQALRSDPRSGGADLKGLGQIIIEKAQAATQAAIDAAKSVENDKNKEIVETCVETCNDAKDTLNDCKKLLKEGNDKPALNSAASAALTDVATCDDEFGASEPDKLKQASRKAQDLIDVLLVISNIL</sequence>
<dbReference type="Pfam" id="PF00689">
    <property type="entry name" value="Cation_ATPase_C"/>
    <property type="match status" value="1"/>
</dbReference>
<evidence type="ECO:0008006" key="14">
    <source>
        <dbReference type="Google" id="ProtNLM"/>
    </source>
</evidence>
<evidence type="ECO:0000259" key="10">
    <source>
        <dbReference type="SMART" id="SM00831"/>
    </source>
</evidence>
<feature type="transmembrane region" description="Helical" evidence="9">
    <location>
        <begin position="82"/>
        <end position="100"/>
    </location>
</feature>
<feature type="transmembrane region" description="Helical" evidence="9">
    <location>
        <begin position="106"/>
        <end position="129"/>
    </location>
</feature>
<evidence type="ECO:0000256" key="5">
    <source>
        <dbReference type="ARBA" id="ARBA00022840"/>
    </source>
</evidence>
<dbReference type="InterPro" id="IPR006501">
    <property type="entry name" value="Pectinesterase_inhib_dom"/>
</dbReference>
<feature type="transmembrane region" description="Helical" evidence="9">
    <location>
        <begin position="947"/>
        <end position="970"/>
    </location>
</feature>
<protein>
    <recommendedName>
        <fullName evidence="14">Calcium-transporting ATPase</fullName>
    </recommendedName>
</protein>
<reference evidence="12 13" key="1">
    <citation type="journal article" date="2021" name="Comput. Struct. Biotechnol. J.">
        <title>De novo genome assembly of the potent medicinal plant Rehmannia glutinosa using nanopore technology.</title>
        <authorList>
            <person name="Ma L."/>
            <person name="Dong C."/>
            <person name="Song C."/>
            <person name="Wang X."/>
            <person name="Zheng X."/>
            <person name="Niu Y."/>
            <person name="Chen S."/>
            <person name="Feng W."/>
        </authorList>
    </citation>
    <scope>NUCLEOTIDE SEQUENCE [LARGE SCALE GENOMIC DNA]</scope>
    <source>
        <strain evidence="12">DH-2019</strain>
    </source>
</reference>
<evidence type="ECO:0000256" key="7">
    <source>
        <dbReference type="ARBA" id="ARBA00022989"/>
    </source>
</evidence>
<dbReference type="SUPFAM" id="SSF101148">
    <property type="entry name" value="Plant invertase/pectin methylesterase inhibitor"/>
    <property type="match status" value="1"/>
</dbReference>
<dbReference type="InterPro" id="IPR036412">
    <property type="entry name" value="HAD-like_sf"/>
</dbReference>
<evidence type="ECO:0000256" key="2">
    <source>
        <dbReference type="ARBA" id="ARBA00022692"/>
    </source>
</evidence>
<dbReference type="PRINTS" id="PR00119">
    <property type="entry name" value="CATATPASE"/>
</dbReference>
<dbReference type="InterPro" id="IPR004014">
    <property type="entry name" value="ATPase_P-typ_cation-transptr_N"/>
</dbReference>
<feature type="domain" description="Cation-transporting P-type ATPase N-terminal" evidence="10">
    <location>
        <begin position="3"/>
        <end position="99"/>
    </location>
</feature>
<evidence type="ECO:0000256" key="1">
    <source>
        <dbReference type="ARBA" id="ARBA00004141"/>
    </source>
</evidence>
<dbReference type="Pfam" id="PF00690">
    <property type="entry name" value="Cation_ATPase_N"/>
    <property type="match status" value="1"/>
</dbReference>
<keyword evidence="13" id="KW-1185">Reference proteome</keyword>
<dbReference type="Pfam" id="PF13246">
    <property type="entry name" value="Cation_ATPase"/>
    <property type="match status" value="1"/>
</dbReference>
<evidence type="ECO:0000256" key="3">
    <source>
        <dbReference type="ARBA" id="ARBA00022741"/>
    </source>
</evidence>
<evidence type="ECO:0000256" key="8">
    <source>
        <dbReference type="ARBA" id="ARBA00023136"/>
    </source>
</evidence>